<keyword evidence="2" id="KW-1185">Reference proteome</keyword>
<proteinExistence type="predicted"/>
<comment type="caution">
    <text evidence="1">The sequence shown here is derived from an EMBL/GenBank/DDBJ whole genome shotgun (WGS) entry which is preliminary data.</text>
</comment>
<dbReference type="Proteomes" id="UP001580346">
    <property type="component" value="Unassembled WGS sequence"/>
</dbReference>
<organism evidence="1 2">
    <name type="scientific">Paenibacillus enshidis</name>
    <dbReference type="NCBI Taxonomy" id="1458439"/>
    <lineage>
        <taxon>Bacteria</taxon>
        <taxon>Bacillati</taxon>
        <taxon>Bacillota</taxon>
        <taxon>Bacilli</taxon>
        <taxon>Bacillales</taxon>
        <taxon>Paenibacillaceae</taxon>
        <taxon>Paenibacillus</taxon>
    </lineage>
</organism>
<accession>A0ABV5AZD8</accession>
<protein>
    <recommendedName>
        <fullName evidence="3">SHOCT domain-containing protein</fullName>
    </recommendedName>
</protein>
<sequence>MNLKRILIFSTLALAISIGESIGSSTASASTAVKPKQQEAKVVKEDIVQILGLSSDEELYHALYDGKTMADIAGETGADMNRIIHLQVAELTDQLNQRLTQGSITREQYEAQKSELTEVVKRSVYGS</sequence>
<evidence type="ECO:0000313" key="1">
    <source>
        <dbReference type="EMBL" id="MFB5269583.1"/>
    </source>
</evidence>
<evidence type="ECO:0008006" key="3">
    <source>
        <dbReference type="Google" id="ProtNLM"/>
    </source>
</evidence>
<evidence type="ECO:0000313" key="2">
    <source>
        <dbReference type="Proteomes" id="UP001580346"/>
    </source>
</evidence>
<gene>
    <name evidence="1" type="ORF">ACE41H_22750</name>
</gene>
<dbReference type="EMBL" id="JBHHMI010000034">
    <property type="protein sequence ID" value="MFB5269583.1"/>
    <property type="molecule type" value="Genomic_DNA"/>
</dbReference>
<name>A0ABV5AZD8_9BACL</name>
<reference evidence="1 2" key="1">
    <citation type="submission" date="2024-09" db="EMBL/GenBank/DDBJ databases">
        <title>Paenibacillus zeirhizospherea sp. nov., isolated from surface of the maize (Zea mays) roots in a horticulture field, Hungary.</title>
        <authorList>
            <person name="Marton D."/>
            <person name="Farkas M."/>
            <person name="Bedics A."/>
            <person name="Toth E."/>
            <person name="Tancsics A."/>
            <person name="Boka K."/>
            <person name="Maroti G."/>
            <person name="Kriszt B."/>
            <person name="Cserhati M."/>
        </authorList>
    </citation>
    <scope>NUCLEOTIDE SEQUENCE [LARGE SCALE GENOMIC DNA]</scope>
    <source>
        <strain evidence="1 2">KCTC 33519</strain>
    </source>
</reference>
<dbReference type="RefSeq" id="WP_375357855.1">
    <property type="nucleotide sequence ID" value="NZ_JBHHMI010000034.1"/>
</dbReference>